<feature type="active site" evidence="7">
    <location>
        <position position="75"/>
    </location>
</feature>
<comment type="catalytic activity">
    <reaction evidence="1 8">
        <text>Cleavage of hydrophobic, N-terminal signal or leader sequences from secreted and periplasmic proteins.</text>
        <dbReference type="EC" id="3.4.21.89"/>
    </reaction>
</comment>
<comment type="similarity">
    <text evidence="3 9">Belongs to the peptidase S26 family.</text>
</comment>
<keyword evidence="8" id="KW-1133">Transmembrane helix</keyword>
<evidence type="ECO:0000313" key="12">
    <source>
        <dbReference type="Proteomes" id="UP000182015"/>
    </source>
</evidence>
<dbReference type="InterPro" id="IPR019533">
    <property type="entry name" value="Peptidase_S26"/>
</dbReference>
<dbReference type="SUPFAM" id="SSF51306">
    <property type="entry name" value="LexA/Signal peptidase"/>
    <property type="match status" value="1"/>
</dbReference>
<sequence length="197" mass="22967">MKNLIKEWGLFTLFILVFGISRLFFWQPVRVDGHSMDPTLAHNERLIVLNHTKIDRFDMIVAKEEENGQVKEIVKRVIGLPGDTISYKNDTLYVNGKKKKEPYLKEYLAAFKEDKLNKTYSYNPLFQELAKNANAFTIDSSGQTEFTVKIPQGQYFLLGDDRIVSRDSREVGTFKKEAFIGEVKFRYWPLNQVNLFN</sequence>
<accession>A0A1L8MLJ8</accession>
<dbReference type="InterPro" id="IPR000223">
    <property type="entry name" value="Pept_S26A_signal_pept_1"/>
</dbReference>
<keyword evidence="8" id="KW-0812">Transmembrane</keyword>
<evidence type="ECO:0000256" key="9">
    <source>
        <dbReference type="RuleBase" id="RU362042"/>
    </source>
</evidence>
<dbReference type="GO" id="GO:0006465">
    <property type="term" value="P:signal peptide processing"/>
    <property type="evidence" value="ECO:0007669"/>
    <property type="project" value="InterPro"/>
</dbReference>
<evidence type="ECO:0000256" key="5">
    <source>
        <dbReference type="ARBA" id="ARBA00022670"/>
    </source>
</evidence>
<dbReference type="InterPro" id="IPR036286">
    <property type="entry name" value="LexA/Signal_pep-like_sf"/>
</dbReference>
<keyword evidence="5 8" id="KW-0645">Protease</keyword>
<evidence type="ECO:0000256" key="7">
    <source>
        <dbReference type="PIRSR" id="PIRSR600223-1"/>
    </source>
</evidence>
<comment type="subcellular location">
    <subcellularLocation>
        <location evidence="2">Cell membrane</location>
        <topology evidence="2">Single-pass type II membrane protein</topology>
    </subcellularLocation>
    <subcellularLocation>
        <location evidence="9">Membrane</location>
        <topology evidence="9">Single-pass type II membrane protein</topology>
    </subcellularLocation>
</comment>
<dbReference type="InterPro" id="IPR019756">
    <property type="entry name" value="Pept_S26A_signal_pept_1_Ser-AS"/>
</dbReference>
<organism evidence="11 12">
    <name type="scientific">Streptococcus bovimastitidis</name>
    <dbReference type="NCBI Taxonomy" id="1856638"/>
    <lineage>
        <taxon>Bacteria</taxon>
        <taxon>Bacillati</taxon>
        <taxon>Bacillota</taxon>
        <taxon>Bacilli</taxon>
        <taxon>Lactobacillales</taxon>
        <taxon>Streptococcaceae</taxon>
        <taxon>Streptococcus</taxon>
    </lineage>
</organism>
<reference evidence="12" key="1">
    <citation type="submission" date="2016-06" db="EMBL/GenBank/DDBJ databases">
        <authorList>
            <person name="de Vries S.P.W."/>
            <person name="Hadjirin N.F."/>
            <person name="Lay E.M."/>
            <person name="Zadoks R.N."/>
            <person name="Peacock S.J."/>
            <person name="Parkhill J."/>
            <person name="Grant A.J."/>
            <person name="Mcdougall S."/>
            <person name="Holmes M.A."/>
        </authorList>
    </citation>
    <scope>NUCLEOTIDE SEQUENCE [LARGE SCALE GENOMIC DNA]</scope>
    <source>
        <strain evidence="12">NZ1587</strain>
    </source>
</reference>
<evidence type="ECO:0000256" key="1">
    <source>
        <dbReference type="ARBA" id="ARBA00000677"/>
    </source>
</evidence>
<dbReference type="STRING" id="1856638.A9Q68_06560"/>
<dbReference type="PRINTS" id="PR00727">
    <property type="entry name" value="LEADERPTASE"/>
</dbReference>
<evidence type="ECO:0000256" key="4">
    <source>
        <dbReference type="ARBA" id="ARBA00013208"/>
    </source>
</evidence>
<keyword evidence="8" id="KW-0472">Membrane</keyword>
<evidence type="ECO:0000256" key="8">
    <source>
        <dbReference type="RuleBase" id="RU003993"/>
    </source>
</evidence>
<comment type="caution">
    <text evidence="11">The sequence shown here is derived from an EMBL/GenBank/DDBJ whole genome shotgun (WGS) entry which is preliminary data.</text>
</comment>
<dbReference type="EC" id="3.4.21.89" evidence="4 8"/>
<dbReference type="PANTHER" id="PTHR43390:SF1">
    <property type="entry name" value="CHLOROPLAST PROCESSING PEPTIDASE"/>
    <property type="match status" value="1"/>
</dbReference>
<dbReference type="Proteomes" id="UP000182015">
    <property type="component" value="Unassembled WGS sequence"/>
</dbReference>
<feature type="domain" description="Peptidase S26" evidence="10">
    <location>
        <begin position="6"/>
        <end position="188"/>
    </location>
</feature>
<dbReference type="InterPro" id="IPR019757">
    <property type="entry name" value="Pept_S26A_signal_pept_1_Lys-AS"/>
</dbReference>
<evidence type="ECO:0000259" key="10">
    <source>
        <dbReference type="Pfam" id="PF10502"/>
    </source>
</evidence>
<gene>
    <name evidence="11" type="ORF">A9Q68_06560</name>
</gene>
<dbReference type="PROSITE" id="PS00760">
    <property type="entry name" value="SPASE_I_2"/>
    <property type="match status" value="1"/>
</dbReference>
<keyword evidence="12" id="KW-1185">Reference proteome</keyword>
<protein>
    <recommendedName>
        <fullName evidence="4 8">Signal peptidase I</fullName>
        <ecNumber evidence="4 8">3.4.21.89</ecNumber>
    </recommendedName>
</protein>
<name>A0A1L8MLJ8_9STRE</name>
<feature type="active site" evidence="7">
    <location>
        <position position="35"/>
    </location>
</feature>
<dbReference type="CDD" id="cd06530">
    <property type="entry name" value="S26_SPase_I"/>
    <property type="match status" value="1"/>
</dbReference>
<dbReference type="AlphaFoldDB" id="A0A1L8MLJ8"/>
<dbReference type="GO" id="GO:0005886">
    <property type="term" value="C:plasma membrane"/>
    <property type="evidence" value="ECO:0007669"/>
    <property type="project" value="UniProtKB-SubCell"/>
</dbReference>
<evidence type="ECO:0000256" key="2">
    <source>
        <dbReference type="ARBA" id="ARBA00004401"/>
    </source>
</evidence>
<evidence type="ECO:0000256" key="6">
    <source>
        <dbReference type="ARBA" id="ARBA00022801"/>
    </source>
</evidence>
<dbReference type="GO" id="GO:0004252">
    <property type="term" value="F:serine-type endopeptidase activity"/>
    <property type="evidence" value="ECO:0007669"/>
    <property type="project" value="InterPro"/>
</dbReference>
<dbReference type="OrthoDB" id="9802919at2"/>
<dbReference type="PANTHER" id="PTHR43390">
    <property type="entry name" value="SIGNAL PEPTIDASE I"/>
    <property type="match status" value="1"/>
</dbReference>
<dbReference type="PROSITE" id="PS00501">
    <property type="entry name" value="SPASE_I_1"/>
    <property type="match status" value="1"/>
</dbReference>
<proteinExistence type="inferred from homology"/>
<dbReference type="Gene3D" id="2.10.109.10">
    <property type="entry name" value="Umud Fragment, subunit A"/>
    <property type="match status" value="1"/>
</dbReference>
<dbReference type="NCBIfam" id="TIGR02227">
    <property type="entry name" value="sigpep_I_bact"/>
    <property type="match status" value="1"/>
</dbReference>
<evidence type="ECO:0000313" key="11">
    <source>
        <dbReference type="EMBL" id="OJF71644.1"/>
    </source>
</evidence>
<feature type="transmembrane region" description="Helical" evidence="8">
    <location>
        <begin position="7"/>
        <end position="26"/>
    </location>
</feature>
<dbReference type="EMBL" id="LZDD01000002">
    <property type="protein sequence ID" value="OJF71644.1"/>
    <property type="molecule type" value="Genomic_DNA"/>
</dbReference>
<dbReference type="RefSeq" id="WP_071793899.1">
    <property type="nucleotide sequence ID" value="NZ_LZDD01000002.1"/>
</dbReference>
<dbReference type="GO" id="GO:0009003">
    <property type="term" value="F:signal peptidase activity"/>
    <property type="evidence" value="ECO:0007669"/>
    <property type="project" value="UniProtKB-EC"/>
</dbReference>
<dbReference type="Pfam" id="PF10502">
    <property type="entry name" value="Peptidase_S26"/>
    <property type="match status" value="1"/>
</dbReference>
<keyword evidence="6 8" id="KW-0378">Hydrolase</keyword>
<evidence type="ECO:0000256" key="3">
    <source>
        <dbReference type="ARBA" id="ARBA00009370"/>
    </source>
</evidence>